<feature type="compositionally biased region" description="Polar residues" evidence="1">
    <location>
        <begin position="254"/>
        <end position="264"/>
    </location>
</feature>
<evidence type="ECO:0008006" key="3">
    <source>
        <dbReference type="Google" id="ProtNLM"/>
    </source>
</evidence>
<dbReference type="PANTHER" id="PTHR11102">
    <property type="entry name" value="SEL-1-LIKE PROTEIN"/>
    <property type="match status" value="1"/>
</dbReference>
<feature type="compositionally biased region" description="Basic residues" evidence="1">
    <location>
        <begin position="212"/>
        <end position="227"/>
    </location>
</feature>
<dbReference type="EMBL" id="UOFG01000214">
    <property type="protein sequence ID" value="VAW63848.1"/>
    <property type="molecule type" value="Genomic_DNA"/>
</dbReference>
<dbReference type="SMART" id="SM00671">
    <property type="entry name" value="SEL1"/>
    <property type="match status" value="2"/>
</dbReference>
<evidence type="ECO:0000256" key="1">
    <source>
        <dbReference type="SAM" id="MobiDB-lite"/>
    </source>
</evidence>
<dbReference type="InterPro" id="IPR050767">
    <property type="entry name" value="Sel1_AlgK"/>
</dbReference>
<feature type="compositionally biased region" description="Acidic residues" evidence="1">
    <location>
        <begin position="265"/>
        <end position="279"/>
    </location>
</feature>
<dbReference type="SUPFAM" id="SSF81901">
    <property type="entry name" value="HCP-like"/>
    <property type="match status" value="1"/>
</dbReference>
<dbReference type="Pfam" id="PF08238">
    <property type="entry name" value="Sel1"/>
    <property type="match status" value="2"/>
</dbReference>
<name>A0A3B0X6B1_9ZZZZ</name>
<reference evidence="2" key="1">
    <citation type="submission" date="2018-06" db="EMBL/GenBank/DDBJ databases">
        <authorList>
            <person name="Zhirakovskaya E."/>
        </authorList>
    </citation>
    <scope>NUCLEOTIDE SEQUENCE</scope>
</reference>
<evidence type="ECO:0000313" key="2">
    <source>
        <dbReference type="EMBL" id="VAW63848.1"/>
    </source>
</evidence>
<dbReference type="PANTHER" id="PTHR11102:SF160">
    <property type="entry name" value="ERAD-ASSOCIATED E3 UBIQUITIN-PROTEIN LIGASE COMPONENT HRD3"/>
    <property type="match status" value="1"/>
</dbReference>
<dbReference type="Gene3D" id="1.25.40.10">
    <property type="entry name" value="Tetratricopeptide repeat domain"/>
    <property type="match status" value="1"/>
</dbReference>
<sequence>MRNNTHKLNIFSITFICALIFTQASSSGAAEKAFGHQIFALQKKQAEKGNTLAQFKLGTYYEFGISVEINSDIAKVWYIKASRKNYKPAINRLTYLDIKEKGYNEYAHAEWFKEISEQAKQGKANPLIILGQMYHSGIIVKKNLPKALSLLRKASLRSHVEVDAEIALIRSKIDADNNVTEKKSAVPVKNTPPVREEIISVIREPAAVVTRAKQKPKSKPRSKKRTTLKTGSLKNTRAEKERRYKEAMWKIHQENMQLQQTQQWSEDDDEDEDDGEDEQ</sequence>
<gene>
    <name evidence="2" type="ORF">MNBD_GAMMA11-1592</name>
</gene>
<dbReference type="AlphaFoldDB" id="A0A3B0X6B1"/>
<dbReference type="InterPro" id="IPR006597">
    <property type="entry name" value="Sel1-like"/>
</dbReference>
<protein>
    <recommendedName>
        <fullName evidence="3">Sel1 repeat family protein</fullName>
    </recommendedName>
</protein>
<proteinExistence type="predicted"/>
<accession>A0A3B0X6B1</accession>
<dbReference type="InterPro" id="IPR011990">
    <property type="entry name" value="TPR-like_helical_dom_sf"/>
</dbReference>
<organism evidence="2">
    <name type="scientific">hydrothermal vent metagenome</name>
    <dbReference type="NCBI Taxonomy" id="652676"/>
    <lineage>
        <taxon>unclassified sequences</taxon>
        <taxon>metagenomes</taxon>
        <taxon>ecological metagenomes</taxon>
    </lineage>
</organism>
<feature type="region of interest" description="Disordered" evidence="1">
    <location>
        <begin position="209"/>
        <end position="279"/>
    </location>
</feature>
<feature type="compositionally biased region" description="Basic and acidic residues" evidence="1">
    <location>
        <begin position="236"/>
        <end position="253"/>
    </location>
</feature>